<dbReference type="EMBL" id="FSHM01000006">
    <property type="protein sequence ID" value="SIB50644.1"/>
    <property type="molecule type" value="Genomic_DNA"/>
</dbReference>
<gene>
    <name evidence="1" type="ORF">SAMEA2070301_03899</name>
</gene>
<reference evidence="1 2" key="1">
    <citation type="submission" date="2016-11" db="EMBL/GenBank/DDBJ databases">
        <authorList>
            <consortium name="Pathogen Informatics"/>
        </authorList>
    </citation>
    <scope>NUCLEOTIDE SEQUENCE [LARGE SCALE GENOMIC DNA]</scope>
    <source>
        <strain evidence="1 2">104</strain>
    </source>
</reference>
<evidence type="ECO:0000313" key="2">
    <source>
        <dbReference type="Proteomes" id="UP000185210"/>
    </source>
</evidence>
<protein>
    <recommendedName>
        <fullName evidence="3">DUF222 domain-containing protein</fullName>
    </recommendedName>
</protein>
<proteinExistence type="predicted"/>
<organism evidence="1 2">
    <name type="scientific">Mycobacteroides abscessus subsp. abscessus</name>
    <dbReference type="NCBI Taxonomy" id="1185650"/>
    <lineage>
        <taxon>Bacteria</taxon>
        <taxon>Bacillati</taxon>
        <taxon>Actinomycetota</taxon>
        <taxon>Actinomycetes</taxon>
        <taxon>Mycobacteriales</taxon>
        <taxon>Mycobacteriaceae</taxon>
        <taxon>Mycobacteroides</taxon>
        <taxon>Mycobacteroides abscessus</taxon>
    </lineage>
</organism>
<name>A0AB38D2X2_9MYCO</name>
<accession>A0AB38D2X2</accession>
<dbReference type="AlphaFoldDB" id="A0AB38D2X2"/>
<comment type="caution">
    <text evidence="1">The sequence shown here is derived from an EMBL/GenBank/DDBJ whole genome shotgun (WGS) entry which is preliminary data.</text>
</comment>
<dbReference type="Proteomes" id="UP000185210">
    <property type="component" value="Unassembled WGS sequence"/>
</dbReference>
<evidence type="ECO:0000313" key="1">
    <source>
        <dbReference type="EMBL" id="SIB50644.1"/>
    </source>
</evidence>
<dbReference type="RefSeq" id="WP_052544250.1">
    <property type="nucleotide sequence ID" value="NZ_CAACXP010000004.1"/>
</dbReference>
<sequence>MTEIDPARTTRIVAAADVITNAYAAALAPFVDIAGHTQDDPPALDTAVNAVGWLITCGPQLDRAVSLLLGRLNGAGVSRDRIRRLLGVRLETLNSRLGALPNPVNPTAVSSRVGMFTDRDQVSVRAARESLITAAQELVRTYADALRPLSALSEGAVPEAATVEAAMEGVAVLHRARRDLDIALDRVLACLVLGGVKRMGLAEVVGVVPSTLQKRLATQPFARARGCDLTRVEDGTWTVSREAVGRWAS</sequence>
<evidence type="ECO:0008006" key="3">
    <source>
        <dbReference type="Google" id="ProtNLM"/>
    </source>
</evidence>